<dbReference type="EMBL" id="JARBHB010000007">
    <property type="protein sequence ID" value="KAJ8878282.1"/>
    <property type="molecule type" value="Genomic_DNA"/>
</dbReference>
<protein>
    <submittedName>
        <fullName evidence="2">Uncharacterized protein</fullName>
    </submittedName>
</protein>
<gene>
    <name evidence="2" type="ORF">PR048_018859</name>
</gene>
<feature type="compositionally biased region" description="Basic and acidic residues" evidence="1">
    <location>
        <begin position="574"/>
        <end position="597"/>
    </location>
</feature>
<dbReference type="PANTHER" id="PTHR39227:SF1">
    <property type="entry name" value="ADIPOGENESIS REGULATORY FACTOR"/>
    <property type="match status" value="1"/>
</dbReference>
<sequence length="658" mass="71872">MFGRGRGERTKAAPRSHITFPGADLQRLVRGPRQLIKGNLIEEGILSDELLAPLSSCSVRTHSLLSGGRSEQSRDRKSRDAVSSRDRKSRDAVSSRDRKSRDAVSSRDRKSRDAVSSRDRKSRDAVSSRDRKSRDAVSSRDRKSRDAVSSRDRKSRDAVSSCDRKSRDAVSSRDRKSRDAVSSRDRKSRDAVSSRDRKSRDAVSSRDRKSRDTVSSRDRKSRDAVSSRDRKSRDAVSSRNRKSRDAVSSRDRKSRDAVSSRDRKLTKLLTSLSLFISTTAVLGLETEDKGNGSVCDLHRAQPERSLQQRRSESLDHQPTNHCCQLSPLVKRDFYGAGPECKGGGTGDPEKTHRPAASAGTIPVCDPDISLTWFGLVGGERFSCHAKRGPSKKQEVQFSSRGYELSFRSSSRVFTKLWCPGTTRLGWLLPAAGSSACNIRDDACVCVCVVSILPSPTHSPLHTQTLLTRVCVYVSVCTLSAACCLYRVLHSCFTFPANQSSVMDSRTGAPGLGSRSGHSGFGFPQFPEITPGECRMFNVGTRRSVVRSQRDQSTSSLVNGSFCSTWPSVLSVRGSSERDGGGEGSPERLPLEGGKSRDTAGDIQTKLVASALLNTALRDLRFFRQIICPSGAALAQPYSAAVTTELDNPVPSCSGNGLA</sequence>
<evidence type="ECO:0000313" key="3">
    <source>
        <dbReference type="Proteomes" id="UP001159363"/>
    </source>
</evidence>
<proteinExistence type="predicted"/>
<comment type="caution">
    <text evidence="2">The sequence shown here is derived from an EMBL/GenBank/DDBJ whole genome shotgun (WGS) entry which is preliminary data.</text>
</comment>
<name>A0ABQ9H1V7_9NEOP</name>
<evidence type="ECO:0000256" key="1">
    <source>
        <dbReference type="SAM" id="MobiDB-lite"/>
    </source>
</evidence>
<dbReference type="Proteomes" id="UP001159363">
    <property type="component" value="Chromosome 6"/>
</dbReference>
<feature type="region of interest" description="Disordered" evidence="1">
    <location>
        <begin position="571"/>
        <end position="597"/>
    </location>
</feature>
<feature type="region of interest" description="Disordered" evidence="1">
    <location>
        <begin position="63"/>
        <end position="263"/>
    </location>
</feature>
<feature type="compositionally biased region" description="Basic and acidic residues" evidence="1">
    <location>
        <begin position="71"/>
        <end position="236"/>
    </location>
</feature>
<accession>A0ABQ9H1V7</accession>
<feature type="compositionally biased region" description="Basic and acidic residues" evidence="1">
    <location>
        <begin position="243"/>
        <end position="263"/>
    </location>
</feature>
<dbReference type="PANTHER" id="PTHR39227">
    <property type="entry name" value="ADIPOGENESIS REGULATORY FACTOR"/>
    <property type="match status" value="1"/>
</dbReference>
<evidence type="ECO:0000313" key="2">
    <source>
        <dbReference type="EMBL" id="KAJ8878282.1"/>
    </source>
</evidence>
<keyword evidence="3" id="KW-1185">Reference proteome</keyword>
<reference evidence="2 3" key="1">
    <citation type="submission" date="2023-02" db="EMBL/GenBank/DDBJ databases">
        <title>LHISI_Scaffold_Assembly.</title>
        <authorList>
            <person name="Stuart O.P."/>
            <person name="Cleave R."/>
            <person name="Magrath M.J.L."/>
            <person name="Mikheyev A.S."/>
        </authorList>
    </citation>
    <scope>NUCLEOTIDE SEQUENCE [LARGE SCALE GENOMIC DNA]</scope>
    <source>
        <strain evidence="2">Daus_M_001</strain>
        <tissue evidence="2">Leg muscle</tissue>
    </source>
</reference>
<dbReference type="InterPro" id="IPR034450">
    <property type="entry name" value="ADIRF"/>
</dbReference>
<organism evidence="2 3">
    <name type="scientific">Dryococelus australis</name>
    <dbReference type="NCBI Taxonomy" id="614101"/>
    <lineage>
        <taxon>Eukaryota</taxon>
        <taxon>Metazoa</taxon>
        <taxon>Ecdysozoa</taxon>
        <taxon>Arthropoda</taxon>
        <taxon>Hexapoda</taxon>
        <taxon>Insecta</taxon>
        <taxon>Pterygota</taxon>
        <taxon>Neoptera</taxon>
        <taxon>Polyneoptera</taxon>
        <taxon>Phasmatodea</taxon>
        <taxon>Verophasmatodea</taxon>
        <taxon>Anareolatae</taxon>
        <taxon>Phasmatidae</taxon>
        <taxon>Eurycanthinae</taxon>
        <taxon>Dryococelus</taxon>
    </lineage>
</organism>